<dbReference type="EMBL" id="CP002568">
    <property type="protein sequence ID" value="ADZ70353.1"/>
    <property type="molecule type" value="Genomic_DNA"/>
</dbReference>
<reference evidence="2 3" key="1">
    <citation type="journal article" date="2011" name="J. Bacteriol.">
        <title>Complete genome sequence of Polymorphum gilvum SL003B-26A1T, a crude oil-degrading bacterium from oil-polluted saline soil.</title>
        <authorList>
            <person name="Li S.G."/>
            <person name="Tang Y.Q."/>
            <person name="Nie Y."/>
            <person name="Cai M."/>
            <person name="Wu X.L."/>
        </authorList>
    </citation>
    <scope>NUCLEOTIDE SEQUENCE [LARGE SCALE GENOMIC DNA]</scope>
    <source>
        <strain evidence="3">LMG 25793 / CGMCC 1.9160 / SL003B-26A1</strain>
    </source>
</reference>
<dbReference type="HOGENOM" id="CLU_088841_0_0_5"/>
<name>F2IWM8_POLGS</name>
<dbReference type="Proteomes" id="UP000008130">
    <property type="component" value="Chromosome"/>
</dbReference>
<dbReference type="KEGG" id="pgv:SL003B_1927"/>
<feature type="compositionally biased region" description="Acidic residues" evidence="1">
    <location>
        <begin position="154"/>
        <end position="163"/>
    </location>
</feature>
<dbReference type="AlphaFoldDB" id="F2IWM8"/>
<evidence type="ECO:0000313" key="2">
    <source>
        <dbReference type="EMBL" id="ADZ70353.1"/>
    </source>
</evidence>
<dbReference type="InterPro" id="IPR003772">
    <property type="entry name" value="YceD"/>
</dbReference>
<evidence type="ECO:0000256" key="1">
    <source>
        <dbReference type="SAM" id="MobiDB-lite"/>
    </source>
</evidence>
<dbReference type="OrthoDB" id="8443793at2"/>
<sequence length="183" mass="20231">MTDAGFPYSHRFDVAKLGNRSQSLVLAPTESQRARIAEAYGLEALPALTAELEIRPWRKAGVFVSGRLRARVVQVCVVTLEPFEAGIDERLERAYLPDAGDGEPDEEGEIEIDLEAPEPPDLIEHGIIDLGALICEHLALTLDPFPRRPGAELESPEPDEEASEAERPSPFKVLEKLKRPNKD</sequence>
<gene>
    <name evidence="2" type="ordered locus">SL003B_1927</name>
</gene>
<dbReference type="eggNOG" id="COG1399">
    <property type="taxonomic scope" value="Bacteria"/>
</dbReference>
<dbReference type="RefSeq" id="WP_013652671.1">
    <property type="nucleotide sequence ID" value="NC_015259.1"/>
</dbReference>
<proteinExistence type="predicted"/>
<evidence type="ECO:0000313" key="3">
    <source>
        <dbReference type="Proteomes" id="UP000008130"/>
    </source>
</evidence>
<feature type="compositionally biased region" description="Basic and acidic residues" evidence="1">
    <location>
        <begin position="164"/>
        <end position="183"/>
    </location>
</feature>
<dbReference type="STRING" id="991905.SL003B_1927"/>
<accession>F2IWM8</accession>
<evidence type="ECO:0008006" key="4">
    <source>
        <dbReference type="Google" id="ProtNLM"/>
    </source>
</evidence>
<organism evidence="2 3">
    <name type="scientific">Polymorphum gilvum (strain LMG 25793 / CGMCC 1.9160 / SL003B-26A1)</name>
    <dbReference type="NCBI Taxonomy" id="991905"/>
    <lineage>
        <taxon>Bacteria</taxon>
        <taxon>Pseudomonadati</taxon>
        <taxon>Pseudomonadota</taxon>
        <taxon>Alphaproteobacteria</taxon>
        <taxon>Rhodobacterales</taxon>
        <taxon>Paracoccaceae</taxon>
        <taxon>Polymorphum</taxon>
    </lineage>
</organism>
<keyword evidence="3" id="KW-1185">Reference proteome</keyword>
<dbReference type="Pfam" id="PF02620">
    <property type="entry name" value="YceD"/>
    <property type="match status" value="1"/>
</dbReference>
<protein>
    <recommendedName>
        <fullName evidence="4">DUF177 domain-containing protein</fullName>
    </recommendedName>
</protein>
<feature type="region of interest" description="Disordered" evidence="1">
    <location>
        <begin position="145"/>
        <end position="183"/>
    </location>
</feature>
<dbReference type="PATRIC" id="fig|991905.3.peg.1976"/>